<proteinExistence type="predicted"/>
<comment type="caution">
    <text evidence="2">The sequence shown here is derived from an EMBL/GenBank/DDBJ whole genome shotgun (WGS) entry which is preliminary data.</text>
</comment>
<dbReference type="EMBL" id="JBBPBM010000006">
    <property type="protein sequence ID" value="KAK8578915.1"/>
    <property type="molecule type" value="Genomic_DNA"/>
</dbReference>
<keyword evidence="3" id="KW-1185">Reference proteome</keyword>
<organism evidence="2 3">
    <name type="scientific">Hibiscus sabdariffa</name>
    <name type="common">roselle</name>
    <dbReference type="NCBI Taxonomy" id="183260"/>
    <lineage>
        <taxon>Eukaryota</taxon>
        <taxon>Viridiplantae</taxon>
        <taxon>Streptophyta</taxon>
        <taxon>Embryophyta</taxon>
        <taxon>Tracheophyta</taxon>
        <taxon>Spermatophyta</taxon>
        <taxon>Magnoliopsida</taxon>
        <taxon>eudicotyledons</taxon>
        <taxon>Gunneridae</taxon>
        <taxon>Pentapetalae</taxon>
        <taxon>rosids</taxon>
        <taxon>malvids</taxon>
        <taxon>Malvales</taxon>
        <taxon>Malvaceae</taxon>
        <taxon>Malvoideae</taxon>
        <taxon>Hibiscus</taxon>
    </lineage>
</organism>
<sequence length="324" mass="33831">MHSSTKALRTSNVRPPDNLAPPVDPPLSDQVLENQDSILLDRVSVLSGVPLPPLERLGSPPSVDDLQAAKLGRQVVSDPVPSLDDMVVEANDVMVDTTSPFPSISFSNKVHERIDHRILGSRFSVLSAVEDVGLGLGNAKDGTTYSTSLLSDLVVPGRGVSLTKVPVVHVGANGVHTTPDGVALRENVVGSHVVVSILDAANEKRRQRLASNGVKQPLARKSSGVGLSLGLKVRRGKENKNLACPVLDHACVASLGICGIENLNHAVPHGVEGGGISHIAASVEDRASPTLVATLNATMLYISASGIGREVHEAMVTSSTGDSQ</sequence>
<feature type="region of interest" description="Disordered" evidence="1">
    <location>
        <begin position="1"/>
        <end position="28"/>
    </location>
</feature>
<dbReference type="Proteomes" id="UP001472677">
    <property type="component" value="Unassembled WGS sequence"/>
</dbReference>
<feature type="compositionally biased region" description="Polar residues" evidence="1">
    <location>
        <begin position="1"/>
        <end position="13"/>
    </location>
</feature>
<evidence type="ECO:0000256" key="1">
    <source>
        <dbReference type="SAM" id="MobiDB-lite"/>
    </source>
</evidence>
<name>A0ABR2FDE4_9ROSI</name>
<reference evidence="2 3" key="1">
    <citation type="journal article" date="2024" name="G3 (Bethesda)">
        <title>Genome assembly of Hibiscus sabdariffa L. provides insights into metabolisms of medicinal natural products.</title>
        <authorList>
            <person name="Kim T."/>
        </authorList>
    </citation>
    <scope>NUCLEOTIDE SEQUENCE [LARGE SCALE GENOMIC DNA]</scope>
    <source>
        <strain evidence="2">TK-2024</strain>
        <tissue evidence="2">Old leaves</tissue>
    </source>
</reference>
<accession>A0ABR2FDE4</accession>
<protein>
    <submittedName>
        <fullName evidence="2">Uncharacterized protein</fullName>
    </submittedName>
</protein>
<gene>
    <name evidence="2" type="ORF">V6N12_069259</name>
</gene>
<evidence type="ECO:0000313" key="2">
    <source>
        <dbReference type="EMBL" id="KAK8578915.1"/>
    </source>
</evidence>
<evidence type="ECO:0000313" key="3">
    <source>
        <dbReference type="Proteomes" id="UP001472677"/>
    </source>
</evidence>